<dbReference type="AlphaFoldDB" id="A0A9X2J629"/>
<proteinExistence type="predicted"/>
<evidence type="ECO:0000313" key="1">
    <source>
        <dbReference type="EMBL" id="MCO1336192.1"/>
    </source>
</evidence>
<dbReference type="EMBL" id="JALBWM010000113">
    <property type="protein sequence ID" value="MCO1336192.1"/>
    <property type="molecule type" value="Genomic_DNA"/>
</dbReference>
<protein>
    <submittedName>
        <fullName evidence="1">Uncharacterized protein</fullName>
    </submittedName>
</protein>
<comment type="caution">
    <text evidence="1">The sequence shown here is derived from an EMBL/GenBank/DDBJ whole genome shotgun (WGS) entry which is preliminary data.</text>
</comment>
<gene>
    <name evidence="1" type="ORF">MO867_17825</name>
</gene>
<sequence length="83" mass="8892">MGAEETFGALLKTSGSGKLVAFTKDAEAISEKSATTLIGTLGAIWKRMNVVSEATAGILRVHKLLEDPSFYFTKIGKTVDCRL</sequence>
<accession>A0A9X2J629</accession>
<dbReference type="Proteomes" id="UP001139028">
    <property type="component" value="Unassembled WGS sequence"/>
</dbReference>
<evidence type="ECO:0000313" key="2">
    <source>
        <dbReference type="Proteomes" id="UP001139028"/>
    </source>
</evidence>
<organism evidence="1 2">
    <name type="scientific">Microbulbifer okhotskensis</name>
    <dbReference type="NCBI Taxonomy" id="2926617"/>
    <lineage>
        <taxon>Bacteria</taxon>
        <taxon>Pseudomonadati</taxon>
        <taxon>Pseudomonadota</taxon>
        <taxon>Gammaproteobacteria</taxon>
        <taxon>Cellvibrionales</taxon>
        <taxon>Microbulbiferaceae</taxon>
        <taxon>Microbulbifer</taxon>
    </lineage>
</organism>
<keyword evidence="2" id="KW-1185">Reference proteome</keyword>
<name>A0A9X2J629_9GAMM</name>
<reference evidence="1" key="1">
    <citation type="journal article" date="2022" name="Arch. Microbiol.">
        <title>Microbulbifer okhotskensis sp. nov., isolated from a deep bottom sediment of the Okhotsk Sea.</title>
        <authorList>
            <person name="Romanenko L."/>
            <person name="Kurilenko V."/>
            <person name="Otstavnykh N."/>
            <person name="Velansky P."/>
            <person name="Isaeva M."/>
            <person name="Mikhailov V."/>
        </authorList>
    </citation>
    <scope>NUCLEOTIDE SEQUENCE</scope>
    <source>
        <strain evidence="1">OS29</strain>
    </source>
</reference>
<dbReference type="RefSeq" id="WP_252471680.1">
    <property type="nucleotide sequence ID" value="NZ_JALBWM010000113.1"/>
</dbReference>